<feature type="region of interest" description="Disordered" evidence="1">
    <location>
        <begin position="1"/>
        <end position="57"/>
    </location>
</feature>
<feature type="compositionally biased region" description="Polar residues" evidence="1">
    <location>
        <begin position="8"/>
        <end position="18"/>
    </location>
</feature>
<evidence type="ECO:0000313" key="3">
    <source>
        <dbReference type="Proteomes" id="UP000595894"/>
    </source>
</evidence>
<accession>A0A974NXD7</accession>
<gene>
    <name evidence="2" type="ORF">H5J25_08550</name>
</gene>
<dbReference type="AlphaFoldDB" id="A0A974NXD7"/>
<sequence length="159" mass="16345">METDTTENTEIPSANPTAAESPAPEKPSGPAQMLKDGASQLTKEAGNKARTYVEDGKARAGGALDELAKLMTDAAGTVDEKVGEQYGQYARNAADAVTGFSESLKAKNVDELIGDATDFVKKSPAIAIGTAAAVGFVLVRLLQSGLTADTTAPQNDTNA</sequence>
<feature type="compositionally biased region" description="Basic and acidic residues" evidence="1">
    <location>
        <begin position="45"/>
        <end position="57"/>
    </location>
</feature>
<keyword evidence="3" id="KW-1185">Reference proteome</keyword>
<proteinExistence type="predicted"/>
<organism evidence="2 3">
    <name type="scientific">Sphingomonas aliaeris</name>
    <dbReference type="NCBI Taxonomy" id="2759526"/>
    <lineage>
        <taxon>Bacteria</taxon>
        <taxon>Pseudomonadati</taxon>
        <taxon>Pseudomonadota</taxon>
        <taxon>Alphaproteobacteria</taxon>
        <taxon>Sphingomonadales</taxon>
        <taxon>Sphingomonadaceae</taxon>
        <taxon>Sphingomonas</taxon>
    </lineage>
</organism>
<dbReference type="Gene3D" id="1.20.120.20">
    <property type="entry name" value="Apolipoprotein"/>
    <property type="match status" value="1"/>
</dbReference>
<evidence type="ECO:0000313" key="2">
    <source>
        <dbReference type="EMBL" id="QQV78635.1"/>
    </source>
</evidence>
<dbReference type="EMBL" id="CP061035">
    <property type="protein sequence ID" value="QQV78635.1"/>
    <property type="molecule type" value="Genomic_DNA"/>
</dbReference>
<protein>
    <submittedName>
        <fullName evidence="2">Uncharacterized protein</fullName>
    </submittedName>
</protein>
<dbReference type="KEGG" id="sari:H5J25_08550"/>
<dbReference type="Proteomes" id="UP000595894">
    <property type="component" value="Chromosome"/>
</dbReference>
<reference evidence="3" key="1">
    <citation type="submission" date="2020-09" db="EMBL/GenBank/DDBJ databases">
        <title>Sphingomonas sp., a new species isolated from pork steak.</title>
        <authorList>
            <person name="Heidler von Heilborn D."/>
        </authorList>
    </citation>
    <scope>NUCLEOTIDE SEQUENCE [LARGE SCALE GENOMIC DNA]</scope>
</reference>
<name>A0A974NXD7_9SPHN</name>
<evidence type="ECO:0000256" key="1">
    <source>
        <dbReference type="SAM" id="MobiDB-lite"/>
    </source>
</evidence>
<dbReference type="RefSeq" id="WP_202095673.1">
    <property type="nucleotide sequence ID" value="NZ_CP061035.1"/>
</dbReference>